<evidence type="ECO:0008006" key="3">
    <source>
        <dbReference type="Google" id="ProtNLM"/>
    </source>
</evidence>
<dbReference type="Proteomes" id="UP001218218">
    <property type="component" value="Unassembled WGS sequence"/>
</dbReference>
<dbReference type="AlphaFoldDB" id="A0AAD7F709"/>
<evidence type="ECO:0000313" key="2">
    <source>
        <dbReference type="Proteomes" id="UP001218218"/>
    </source>
</evidence>
<dbReference type="PANTHER" id="PTHR38926:SF5">
    <property type="entry name" value="F-BOX AND LEUCINE-RICH REPEAT PROTEIN 6"/>
    <property type="match status" value="1"/>
</dbReference>
<comment type="caution">
    <text evidence="1">The sequence shown here is derived from an EMBL/GenBank/DDBJ whole genome shotgun (WGS) entry which is preliminary data.</text>
</comment>
<dbReference type="Gene3D" id="3.80.10.10">
    <property type="entry name" value="Ribonuclease Inhibitor"/>
    <property type="match status" value="1"/>
</dbReference>
<keyword evidence="2" id="KW-1185">Reference proteome</keyword>
<sequence length="478" mass="53155">MNDVDVLVSPAERVPSCCISSIPPEVLSKILILASEQPQANVHNLPVYLTQICSSWRLLALDTPELWSYVRLIFNEKSAQSTSAIIQFADQWLAKGRRGRLALHIHMGFSFDEDNLSDLAPIGRLLATRARDWQKLTLAHCPETVTDYFIARMAENSLPSLEEVELHAYASIWCTRFDALVSAPRLHTIRFQTSRTPSAQHNLTLLFLPWRQLRSFSISAPVSERECLGILRQCPELTSLEASVISDGMASHGSQAPAIILPSLSRLKLTANVTLGRSTSNIESFLDTLHLPALRELDLYFIGNDRWSPLVSRFWDGHAAQLCTLRLSKLKSRSDLYSFFRTMPNLASLEISSPQLRLTAPDFEALRVERLLPALTHLNVPLGLAPGSLAVETVRSAVALLEARATVCKDTGVELARPVHVRLTDCTQLDDGKRTLSEADPLAMGVELERLRALRAEGMDIQLKVKGYDVVVPGTPHY</sequence>
<dbReference type="SUPFAM" id="SSF52047">
    <property type="entry name" value="RNI-like"/>
    <property type="match status" value="1"/>
</dbReference>
<protein>
    <recommendedName>
        <fullName evidence="3">F-box domain-containing protein</fullName>
    </recommendedName>
</protein>
<dbReference type="InterPro" id="IPR032675">
    <property type="entry name" value="LRR_dom_sf"/>
</dbReference>
<evidence type="ECO:0000313" key="1">
    <source>
        <dbReference type="EMBL" id="KAJ7369068.1"/>
    </source>
</evidence>
<proteinExistence type="predicted"/>
<name>A0AAD7F709_9AGAR</name>
<gene>
    <name evidence="1" type="ORF">DFH08DRAFT_833085</name>
</gene>
<dbReference type="PANTHER" id="PTHR38926">
    <property type="entry name" value="F-BOX DOMAIN CONTAINING PROTEIN, EXPRESSED"/>
    <property type="match status" value="1"/>
</dbReference>
<dbReference type="EMBL" id="JARIHO010000001">
    <property type="protein sequence ID" value="KAJ7369068.1"/>
    <property type="molecule type" value="Genomic_DNA"/>
</dbReference>
<organism evidence="1 2">
    <name type="scientific">Mycena albidolilacea</name>
    <dbReference type="NCBI Taxonomy" id="1033008"/>
    <lineage>
        <taxon>Eukaryota</taxon>
        <taxon>Fungi</taxon>
        <taxon>Dikarya</taxon>
        <taxon>Basidiomycota</taxon>
        <taxon>Agaricomycotina</taxon>
        <taxon>Agaricomycetes</taxon>
        <taxon>Agaricomycetidae</taxon>
        <taxon>Agaricales</taxon>
        <taxon>Marasmiineae</taxon>
        <taxon>Mycenaceae</taxon>
        <taxon>Mycena</taxon>
    </lineage>
</organism>
<accession>A0AAD7F709</accession>
<reference evidence="1" key="1">
    <citation type="submission" date="2023-03" db="EMBL/GenBank/DDBJ databases">
        <title>Massive genome expansion in bonnet fungi (Mycena s.s.) driven by repeated elements and novel gene families across ecological guilds.</title>
        <authorList>
            <consortium name="Lawrence Berkeley National Laboratory"/>
            <person name="Harder C.B."/>
            <person name="Miyauchi S."/>
            <person name="Viragh M."/>
            <person name="Kuo A."/>
            <person name="Thoen E."/>
            <person name="Andreopoulos B."/>
            <person name="Lu D."/>
            <person name="Skrede I."/>
            <person name="Drula E."/>
            <person name="Henrissat B."/>
            <person name="Morin E."/>
            <person name="Kohler A."/>
            <person name="Barry K."/>
            <person name="LaButti K."/>
            <person name="Morin E."/>
            <person name="Salamov A."/>
            <person name="Lipzen A."/>
            <person name="Mereny Z."/>
            <person name="Hegedus B."/>
            <person name="Baldrian P."/>
            <person name="Stursova M."/>
            <person name="Weitz H."/>
            <person name="Taylor A."/>
            <person name="Grigoriev I.V."/>
            <person name="Nagy L.G."/>
            <person name="Martin F."/>
            <person name="Kauserud H."/>
        </authorList>
    </citation>
    <scope>NUCLEOTIDE SEQUENCE</scope>
    <source>
        <strain evidence="1">CBHHK002</strain>
    </source>
</reference>